<organism evidence="2 3">
    <name type="scientific">Mycena pura</name>
    <dbReference type="NCBI Taxonomy" id="153505"/>
    <lineage>
        <taxon>Eukaryota</taxon>
        <taxon>Fungi</taxon>
        <taxon>Dikarya</taxon>
        <taxon>Basidiomycota</taxon>
        <taxon>Agaricomycotina</taxon>
        <taxon>Agaricomycetes</taxon>
        <taxon>Agaricomycetidae</taxon>
        <taxon>Agaricales</taxon>
        <taxon>Marasmiineae</taxon>
        <taxon>Mycenaceae</taxon>
        <taxon>Mycena</taxon>
    </lineage>
</organism>
<reference evidence="2" key="1">
    <citation type="submission" date="2023-03" db="EMBL/GenBank/DDBJ databases">
        <title>Massive genome expansion in bonnet fungi (Mycena s.s.) driven by repeated elements and novel gene families across ecological guilds.</title>
        <authorList>
            <consortium name="Lawrence Berkeley National Laboratory"/>
            <person name="Harder C.B."/>
            <person name="Miyauchi S."/>
            <person name="Viragh M."/>
            <person name="Kuo A."/>
            <person name="Thoen E."/>
            <person name="Andreopoulos B."/>
            <person name="Lu D."/>
            <person name="Skrede I."/>
            <person name="Drula E."/>
            <person name="Henrissat B."/>
            <person name="Morin E."/>
            <person name="Kohler A."/>
            <person name="Barry K."/>
            <person name="LaButti K."/>
            <person name="Morin E."/>
            <person name="Salamov A."/>
            <person name="Lipzen A."/>
            <person name="Mereny Z."/>
            <person name="Hegedus B."/>
            <person name="Baldrian P."/>
            <person name="Stursova M."/>
            <person name="Weitz H."/>
            <person name="Taylor A."/>
            <person name="Grigoriev I.V."/>
            <person name="Nagy L.G."/>
            <person name="Martin F."/>
            <person name="Kauserud H."/>
        </authorList>
    </citation>
    <scope>NUCLEOTIDE SEQUENCE</scope>
    <source>
        <strain evidence="2">9144</strain>
    </source>
</reference>
<evidence type="ECO:0000256" key="1">
    <source>
        <dbReference type="SAM" id="MobiDB-lite"/>
    </source>
</evidence>
<comment type="caution">
    <text evidence="2">The sequence shown here is derived from an EMBL/GenBank/DDBJ whole genome shotgun (WGS) entry which is preliminary data.</text>
</comment>
<gene>
    <name evidence="2" type="ORF">GGX14DRAFT_575965</name>
</gene>
<sequence length="505" mass="55397">MGDKQTASARRKSKRLAKTDCKTPTPEIESPQLVLSGHSPSHEDSPASIDISADVSFEPDENQSNRSPSITPPPPHLPLKRRAPTKKPVPSVESDIDIVTPPKKKKKQEPEDMEQRKLILNIPRASEVGNQRVTFNHATPFSEALTVIHATVGCAEVARKPVLTYKLASAAGKDPAMSLSTETDWKGCLEDVRQVENSKKSGTVIPVMILVTEQYLASLNAKHGKAKAPVAKGRNKKLPILDLDHTESGDDDFDEGAGSMEQENKCMEQLDNEYGHCQACGPTKLCKITIAGTHHHLSNNQRRAWAQALLLKKNGVTLKTPPRDIAGQNLFGMFFKSMLPVAIQPAVQNPFASQPGPAFPGMPNYGAYPYPYMPWGMPGGLPHALPPIATVPHVDASADTPRASGSRLPADVLSSDPPDMGALNPYPDISIFLRELDGREPRRKLLDYISVFDALDFYNIDEIQNLGTADELVRVAQITEGNAKYIMAQVKNEMKRIDRHRRTLS</sequence>
<dbReference type="EMBL" id="JARJCW010000094">
    <property type="protein sequence ID" value="KAJ7194964.1"/>
    <property type="molecule type" value="Genomic_DNA"/>
</dbReference>
<dbReference type="AlphaFoldDB" id="A0AAD6V1H5"/>
<proteinExistence type="predicted"/>
<evidence type="ECO:0000313" key="2">
    <source>
        <dbReference type="EMBL" id="KAJ7194964.1"/>
    </source>
</evidence>
<name>A0AAD6V1H5_9AGAR</name>
<keyword evidence="3" id="KW-1185">Reference proteome</keyword>
<evidence type="ECO:0000313" key="3">
    <source>
        <dbReference type="Proteomes" id="UP001219525"/>
    </source>
</evidence>
<protein>
    <submittedName>
        <fullName evidence="2">Uncharacterized protein</fullName>
    </submittedName>
</protein>
<feature type="region of interest" description="Disordered" evidence="1">
    <location>
        <begin position="1"/>
        <end position="114"/>
    </location>
</feature>
<dbReference type="Proteomes" id="UP001219525">
    <property type="component" value="Unassembled WGS sequence"/>
</dbReference>
<accession>A0AAD6V1H5</accession>